<proteinExistence type="predicted"/>
<sequence>MAASEKNSRAEQAEEVAIALAVANTACHTVLSYSRQAARNFAKGQICREAERILSAAKLQDRQIGIKWSPAHVGDMSERNDNHNETAHTAARALTDRARRQTVQRGSKPRTTRQTTTSSRKPTAWLAGLYHSRTRGWVERRRYY</sequence>
<keyword evidence="3" id="KW-1185">Reference proteome</keyword>
<feature type="compositionally biased region" description="Low complexity" evidence="1">
    <location>
        <begin position="112"/>
        <end position="121"/>
    </location>
</feature>
<evidence type="ECO:0000256" key="1">
    <source>
        <dbReference type="SAM" id="MobiDB-lite"/>
    </source>
</evidence>
<reference evidence="2" key="1">
    <citation type="journal article" date="2020" name="Cell">
        <title>Large-Scale Comparative Analyses of Tick Genomes Elucidate Their Genetic Diversity and Vector Capacities.</title>
        <authorList>
            <consortium name="Tick Genome and Microbiome Consortium (TIGMIC)"/>
            <person name="Jia N."/>
            <person name="Wang J."/>
            <person name="Shi W."/>
            <person name="Du L."/>
            <person name="Sun Y."/>
            <person name="Zhan W."/>
            <person name="Jiang J.F."/>
            <person name="Wang Q."/>
            <person name="Zhang B."/>
            <person name="Ji P."/>
            <person name="Bell-Sakyi L."/>
            <person name="Cui X.M."/>
            <person name="Yuan T.T."/>
            <person name="Jiang B.G."/>
            <person name="Yang W.F."/>
            <person name="Lam T.T."/>
            <person name="Chang Q.C."/>
            <person name="Ding S.J."/>
            <person name="Wang X.J."/>
            <person name="Zhu J.G."/>
            <person name="Ruan X.D."/>
            <person name="Zhao L."/>
            <person name="Wei J.T."/>
            <person name="Ye R.Z."/>
            <person name="Que T.C."/>
            <person name="Du C.H."/>
            <person name="Zhou Y.H."/>
            <person name="Cheng J.X."/>
            <person name="Dai P.F."/>
            <person name="Guo W.B."/>
            <person name="Han X.H."/>
            <person name="Huang E.J."/>
            <person name="Li L.F."/>
            <person name="Wei W."/>
            <person name="Gao Y.C."/>
            <person name="Liu J.Z."/>
            <person name="Shao H.Z."/>
            <person name="Wang X."/>
            <person name="Wang C.C."/>
            <person name="Yang T.C."/>
            <person name="Huo Q.B."/>
            <person name="Li W."/>
            <person name="Chen H.Y."/>
            <person name="Chen S.E."/>
            <person name="Zhou L.G."/>
            <person name="Ni X.B."/>
            <person name="Tian J.H."/>
            <person name="Sheng Y."/>
            <person name="Liu T."/>
            <person name="Pan Y.S."/>
            <person name="Xia L.Y."/>
            <person name="Li J."/>
            <person name="Zhao F."/>
            <person name="Cao W.C."/>
        </authorList>
    </citation>
    <scope>NUCLEOTIDE SEQUENCE</scope>
    <source>
        <strain evidence="2">Rmic-2018</strain>
    </source>
</reference>
<organism evidence="2 3">
    <name type="scientific">Rhipicephalus microplus</name>
    <name type="common">Cattle tick</name>
    <name type="synonym">Boophilus microplus</name>
    <dbReference type="NCBI Taxonomy" id="6941"/>
    <lineage>
        <taxon>Eukaryota</taxon>
        <taxon>Metazoa</taxon>
        <taxon>Ecdysozoa</taxon>
        <taxon>Arthropoda</taxon>
        <taxon>Chelicerata</taxon>
        <taxon>Arachnida</taxon>
        <taxon>Acari</taxon>
        <taxon>Parasitiformes</taxon>
        <taxon>Ixodida</taxon>
        <taxon>Ixodoidea</taxon>
        <taxon>Ixodidae</taxon>
        <taxon>Rhipicephalinae</taxon>
        <taxon>Rhipicephalus</taxon>
        <taxon>Boophilus</taxon>
    </lineage>
</organism>
<feature type="compositionally biased region" description="Basic and acidic residues" evidence="1">
    <location>
        <begin position="75"/>
        <end position="86"/>
    </location>
</feature>
<evidence type="ECO:0000313" key="2">
    <source>
        <dbReference type="EMBL" id="KAH8037503.1"/>
    </source>
</evidence>
<dbReference type="EMBL" id="JABSTU010000002">
    <property type="protein sequence ID" value="KAH8037503.1"/>
    <property type="molecule type" value="Genomic_DNA"/>
</dbReference>
<protein>
    <recommendedName>
        <fullName evidence="4">Tick transposon</fullName>
    </recommendedName>
</protein>
<evidence type="ECO:0000313" key="3">
    <source>
        <dbReference type="Proteomes" id="UP000821866"/>
    </source>
</evidence>
<accession>A0A9J6ETI2</accession>
<reference evidence="2" key="2">
    <citation type="submission" date="2021-09" db="EMBL/GenBank/DDBJ databases">
        <authorList>
            <person name="Jia N."/>
            <person name="Wang J."/>
            <person name="Shi W."/>
            <person name="Du L."/>
            <person name="Sun Y."/>
            <person name="Zhan W."/>
            <person name="Jiang J."/>
            <person name="Wang Q."/>
            <person name="Zhang B."/>
            <person name="Ji P."/>
            <person name="Sakyi L.B."/>
            <person name="Cui X."/>
            <person name="Yuan T."/>
            <person name="Jiang B."/>
            <person name="Yang W."/>
            <person name="Lam T.T.-Y."/>
            <person name="Chang Q."/>
            <person name="Ding S."/>
            <person name="Wang X."/>
            <person name="Zhu J."/>
            <person name="Ruan X."/>
            <person name="Zhao L."/>
            <person name="Wei J."/>
            <person name="Que T."/>
            <person name="Du C."/>
            <person name="Cheng J."/>
            <person name="Dai P."/>
            <person name="Han X."/>
            <person name="Huang E."/>
            <person name="Gao Y."/>
            <person name="Liu J."/>
            <person name="Shao H."/>
            <person name="Ye R."/>
            <person name="Li L."/>
            <person name="Wei W."/>
            <person name="Wang X."/>
            <person name="Wang C."/>
            <person name="Huo Q."/>
            <person name="Li W."/>
            <person name="Guo W."/>
            <person name="Chen H."/>
            <person name="Chen S."/>
            <person name="Zhou L."/>
            <person name="Zhou L."/>
            <person name="Ni X."/>
            <person name="Tian J."/>
            <person name="Zhou Y."/>
            <person name="Sheng Y."/>
            <person name="Liu T."/>
            <person name="Pan Y."/>
            <person name="Xia L."/>
            <person name="Li J."/>
            <person name="Zhao F."/>
            <person name="Cao W."/>
        </authorList>
    </citation>
    <scope>NUCLEOTIDE SEQUENCE</scope>
    <source>
        <strain evidence="2">Rmic-2018</strain>
        <tissue evidence="2">Larvae</tissue>
    </source>
</reference>
<dbReference type="Proteomes" id="UP000821866">
    <property type="component" value="Chromosome 10"/>
</dbReference>
<feature type="region of interest" description="Disordered" evidence="1">
    <location>
        <begin position="72"/>
        <end position="121"/>
    </location>
</feature>
<evidence type="ECO:0008006" key="4">
    <source>
        <dbReference type="Google" id="ProtNLM"/>
    </source>
</evidence>
<name>A0A9J6ETI2_RHIMP</name>
<comment type="caution">
    <text evidence="2">The sequence shown here is derived from an EMBL/GenBank/DDBJ whole genome shotgun (WGS) entry which is preliminary data.</text>
</comment>
<gene>
    <name evidence="2" type="ORF">HPB51_011652</name>
</gene>
<dbReference type="AlphaFoldDB" id="A0A9J6ETI2"/>